<dbReference type="EC" id="2.1.1.72" evidence="2"/>
<evidence type="ECO:0000259" key="10">
    <source>
        <dbReference type="Pfam" id="PF12161"/>
    </source>
</evidence>
<feature type="coiled-coil region" evidence="8">
    <location>
        <begin position="461"/>
        <end position="495"/>
    </location>
</feature>
<evidence type="ECO:0000259" key="9">
    <source>
        <dbReference type="Pfam" id="PF02384"/>
    </source>
</evidence>
<evidence type="ECO:0000313" key="11">
    <source>
        <dbReference type="EMBL" id="UPM54523.1"/>
    </source>
</evidence>
<keyword evidence="3" id="KW-0489">Methyltransferase</keyword>
<evidence type="ECO:0000256" key="3">
    <source>
        <dbReference type="ARBA" id="ARBA00022603"/>
    </source>
</evidence>
<accession>A0ABY4JL12</accession>
<evidence type="ECO:0000256" key="1">
    <source>
        <dbReference type="ARBA" id="ARBA00006594"/>
    </source>
</evidence>
<dbReference type="PANTHER" id="PTHR42998:SF1">
    <property type="entry name" value="TYPE I RESTRICTION ENZYME HINDI METHYLASE SUBUNIT"/>
    <property type="match status" value="1"/>
</dbReference>
<keyword evidence="4" id="KW-0808">Transferase</keyword>
<dbReference type="InterPro" id="IPR052916">
    <property type="entry name" value="Type-I_RE_MTase_Subunit"/>
</dbReference>
<gene>
    <name evidence="11" type="ORF">MY490_01045</name>
</gene>
<evidence type="ECO:0000256" key="8">
    <source>
        <dbReference type="SAM" id="Coils"/>
    </source>
</evidence>
<evidence type="ECO:0000313" key="12">
    <source>
        <dbReference type="Proteomes" id="UP000830639"/>
    </source>
</evidence>
<protein>
    <recommendedName>
        <fullName evidence="2">site-specific DNA-methyltransferase (adenine-specific)</fullName>
        <ecNumber evidence="2">2.1.1.72</ecNumber>
    </recommendedName>
</protein>
<dbReference type="SUPFAM" id="SSF53335">
    <property type="entry name" value="S-adenosyl-L-methionine-dependent methyltransferases"/>
    <property type="match status" value="1"/>
</dbReference>
<dbReference type="RefSeq" id="WP_248267626.1">
    <property type="nucleotide sequence ID" value="NZ_CP096034.1"/>
</dbReference>
<evidence type="ECO:0000256" key="7">
    <source>
        <dbReference type="ARBA" id="ARBA00047942"/>
    </source>
</evidence>
<dbReference type="Pfam" id="PF02384">
    <property type="entry name" value="N6_Mtase"/>
    <property type="match status" value="1"/>
</dbReference>
<keyword evidence="12" id="KW-1185">Reference proteome</keyword>
<evidence type="ECO:0000256" key="6">
    <source>
        <dbReference type="ARBA" id="ARBA00022747"/>
    </source>
</evidence>
<dbReference type="InterPro" id="IPR002052">
    <property type="entry name" value="DNA_methylase_N6_adenine_CS"/>
</dbReference>
<dbReference type="Gene3D" id="1.20.1260.30">
    <property type="match status" value="1"/>
</dbReference>
<comment type="catalytic activity">
    <reaction evidence="7">
        <text>a 2'-deoxyadenosine in DNA + S-adenosyl-L-methionine = an N(6)-methyl-2'-deoxyadenosine in DNA + S-adenosyl-L-homocysteine + H(+)</text>
        <dbReference type="Rhea" id="RHEA:15197"/>
        <dbReference type="Rhea" id="RHEA-COMP:12418"/>
        <dbReference type="Rhea" id="RHEA-COMP:12419"/>
        <dbReference type="ChEBI" id="CHEBI:15378"/>
        <dbReference type="ChEBI" id="CHEBI:57856"/>
        <dbReference type="ChEBI" id="CHEBI:59789"/>
        <dbReference type="ChEBI" id="CHEBI:90615"/>
        <dbReference type="ChEBI" id="CHEBI:90616"/>
        <dbReference type="EC" id="2.1.1.72"/>
    </reaction>
</comment>
<dbReference type="EMBL" id="CP096034">
    <property type="protein sequence ID" value="UPM54523.1"/>
    <property type="molecule type" value="Genomic_DNA"/>
</dbReference>
<dbReference type="InterPro" id="IPR022749">
    <property type="entry name" value="D12N6_MeTrfase_N"/>
</dbReference>
<organism evidence="11 12">
    <name type="scientific">Gottfriedia acidiceleris</name>
    <dbReference type="NCBI Taxonomy" id="371036"/>
    <lineage>
        <taxon>Bacteria</taxon>
        <taxon>Bacillati</taxon>
        <taxon>Bacillota</taxon>
        <taxon>Bacilli</taxon>
        <taxon>Bacillales</taxon>
        <taxon>Bacillaceae</taxon>
        <taxon>Gottfriedia</taxon>
    </lineage>
</organism>
<dbReference type="PANTHER" id="PTHR42998">
    <property type="entry name" value="TYPE I RESTRICTION ENZYME HINDVIIP M PROTEIN-RELATED"/>
    <property type="match status" value="1"/>
</dbReference>
<keyword evidence="6" id="KW-0680">Restriction system</keyword>
<keyword evidence="5" id="KW-0949">S-adenosyl-L-methionine</keyword>
<dbReference type="InterPro" id="IPR029063">
    <property type="entry name" value="SAM-dependent_MTases_sf"/>
</dbReference>
<dbReference type="PRINTS" id="PR00507">
    <property type="entry name" value="N12N6MTFRASE"/>
</dbReference>
<dbReference type="Gene3D" id="3.40.50.150">
    <property type="entry name" value="Vaccinia Virus protein VP39"/>
    <property type="match status" value="1"/>
</dbReference>
<keyword evidence="8" id="KW-0175">Coiled coil</keyword>
<name>A0ABY4JL12_9BACI</name>
<dbReference type="Pfam" id="PF12161">
    <property type="entry name" value="HsdM_N"/>
    <property type="match status" value="1"/>
</dbReference>
<dbReference type="PROSITE" id="PS00092">
    <property type="entry name" value="N6_MTASE"/>
    <property type="match status" value="1"/>
</dbReference>
<feature type="domain" description="DNA methylase adenine-specific" evidence="9">
    <location>
        <begin position="148"/>
        <end position="466"/>
    </location>
</feature>
<dbReference type="Proteomes" id="UP000830639">
    <property type="component" value="Chromosome"/>
</dbReference>
<reference evidence="11 12" key="1">
    <citation type="submission" date="2022-04" db="EMBL/GenBank/DDBJ databases">
        <title>Mechanism of arsenic methylation and mitigation arsenic toxicity by Bacillus sp. LH14 from an Arsenic-Contaminated Paddy Soil.</title>
        <authorList>
            <person name="Wang D."/>
        </authorList>
    </citation>
    <scope>NUCLEOTIDE SEQUENCE [LARGE SCALE GENOMIC DNA]</scope>
    <source>
        <strain evidence="11 12">LH14</strain>
    </source>
</reference>
<feature type="domain" description="N6 adenine-specific DNA methyltransferase N-terminal" evidence="10">
    <location>
        <begin position="11"/>
        <end position="137"/>
    </location>
</feature>
<comment type="similarity">
    <text evidence="1">Belongs to the N(4)/N(6)-methyltransferase family.</text>
</comment>
<dbReference type="InterPro" id="IPR003356">
    <property type="entry name" value="DNA_methylase_A-5"/>
</dbReference>
<evidence type="ECO:0000256" key="5">
    <source>
        <dbReference type="ARBA" id="ARBA00022691"/>
    </source>
</evidence>
<dbReference type="InterPro" id="IPR038333">
    <property type="entry name" value="T1MK-like_N_sf"/>
</dbReference>
<sequence length="507" mass="57606">MSKTAANIGYEERLWTMADKLRGSLDAAEYKHVVLGLLFLKYVSDAFEEEYEELSKEEYADPEDRDEYLASNVFWVPKEARWSHIKENAKKPEIGLIIDSAMVAIEKENKSLKGVLPKDYARPSLDKTRLGEVIDLFSFKVGDKESRSNDVLGRVYEYFLSKFASAEGKNGGEFYTPNSVVQLLVEMIQPYKGRIYDPCCGSGGMFVQSEKFVESHQGKIGDIAVYGQESNHTTWRLAKMNLAIRGIDSNLGEQNADTFHNDLHKGLKADYILANPPFNISEWGGERLTEDVRWAFGTPPTGNANYAWIQHIVSKLAPSGTAGFILANGSMSSSHTSESEIRKNIINADLVDAIVILPEQLFYSTPIPVCLWILSKNKQAKGFRNRKNEVLFIDARKMGYMADRTHRELSEEDIKKISETYQSWKGLSENYQDIIGFCKSANLKEIEEHEFVLTPGRYVGIAKSEDNDERYEDKMKRLTEELAEQILRSRKLEDEIIKRLGGIGYDF</sequence>
<evidence type="ECO:0000256" key="2">
    <source>
        <dbReference type="ARBA" id="ARBA00011900"/>
    </source>
</evidence>
<evidence type="ECO:0000256" key="4">
    <source>
        <dbReference type="ARBA" id="ARBA00022679"/>
    </source>
</evidence>
<proteinExistence type="inferred from homology"/>